<dbReference type="VEuPathDB" id="FungiDB:MPH_01022"/>
<dbReference type="InParanoid" id="K2SGT4"/>
<dbReference type="HOGENOM" id="CLU_1235226_0_0_1"/>
<comment type="caution">
    <text evidence="1">The sequence shown here is derived from an EMBL/GenBank/DDBJ whole genome shotgun (WGS) entry which is preliminary data.</text>
</comment>
<evidence type="ECO:0000313" key="2">
    <source>
        <dbReference type="Proteomes" id="UP000007129"/>
    </source>
</evidence>
<dbReference type="EMBL" id="AHHD01000042">
    <property type="protein sequence ID" value="EKG21654.1"/>
    <property type="molecule type" value="Genomic_DNA"/>
</dbReference>
<protein>
    <submittedName>
        <fullName evidence="1">Uncharacterized protein</fullName>
    </submittedName>
</protein>
<accession>K2SGT4</accession>
<dbReference type="Proteomes" id="UP000007129">
    <property type="component" value="Unassembled WGS sequence"/>
</dbReference>
<organism evidence="1 2">
    <name type="scientific">Macrophomina phaseolina (strain MS6)</name>
    <name type="common">Charcoal rot fungus</name>
    <dbReference type="NCBI Taxonomy" id="1126212"/>
    <lineage>
        <taxon>Eukaryota</taxon>
        <taxon>Fungi</taxon>
        <taxon>Dikarya</taxon>
        <taxon>Ascomycota</taxon>
        <taxon>Pezizomycotina</taxon>
        <taxon>Dothideomycetes</taxon>
        <taxon>Dothideomycetes incertae sedis</taxon>
        <taxon>Botryosphaeriales</taxon>
        <taxon>Botryosphaeriaceae</taxon>
        <taxon>Macrophomina</taxon>
    </lineage>
</organism>
<dbReference type="AlphaFoldDB" id="K2SGT4"/>
<sequence length="224" mass="24578">MSTRMPRVPVRKNLPSERAEAEAMAAAVEAWACCFVRASAFLVWGRPPAAALLVLVVGVGELGLEVAGRVCFPAGGVEAEEFGAVVGREFSKVVEMLLAERVDGLAVSRLVVDVAFSWREVAEEVVGEPVRKERDRERLYSLIGLRKMPPAASAIPVAVEIDAEPTAVRGSHRRLSMYTGFVLFLQRYGLAFEENGRARARRNSQFEIFPGKFSFLGKNICCFS</sequence>
<reference evidence="1 2" key="1">
    <citation type="journal article" date="2012" name="BMC Genomics">
        <title>Tools to kill: Genome of one of the most destructive plant pathogenic fungi Macrophomina phaseolina.</title>
        <authorList>
            <person name="Islam M.S."/>
            <person name="Haque M.S."/>
            <person name="Islam M.M."/>
            <person name="Emdad E.M."/>
            <person name="Halim A."/>
            <person name="Hossen Q.M.M."/>
            <person name="Hossain M.Z."/>
            <person name="Ahmed B."/>
            <person name="Rahim S."/>
            <person name="Rahman M.S."/>
            <person name="Alam M.M."/>
            <person name="Hou S."/>
            <person name="Wan X."/>
            <person name="Saito J.A."/>
            <person name="Alam M."/>
        </authorList>
    </citation>
    <scope>NUCLEOTIDE SEQUENCE [LARGE SCALE GENOMIC DNA]</scope>
    <source>
        <strain evidence="1 2">MS6</strain>
    </source>
</reference>
<name>K2SGT4_MACPH</name>
<gene>
    <name evidence="1" type="ORF">MPH_01022</name>
</gene>
<proteinExistence type="predicted"/>
<evidence type="ECO:0000313" key="1">
    <source>
        <dbReference type="EMBL" id="EKG21654.1"/>
    </source>
</evidence>